<dbReference type="Pfam" id="PF02847">
    <property type="entry name" value="MA3"/>
    <property type="match status" value="2"/>
</dbReference>
<feature type="domain" description="MI" evidence="8">
    <location>
        <begin position="345"/>
        <end position="468"/>
    </location>
</feature>
<dbReference type="AlphaFoldDB" id="A0A182MEH7"/>
<accession>A0A182MEH7</accession>
<feature type="compositionally biased region" description="Gly residues" evidence="7">
    <location>
        <begin position="122"/>
        <end position="136"/>
    </location>
</feature>
<dbReference type="GO" id="GO:0045892">
    <property type="term" value="P:negative regulation of DNA-templated transcription"/>
    <property type="evidence" value="ECO:0007669"/>
    <property type="project" value="InterPro"/>
</dbReference>
<dbReference type="FunFam" id="1.25.40.180:FF:000009">
    <property type="entry name" value="programmed cell death protein 4"/>
    <property type="match status" value="1"/>
</dbReference>
<dbReference type="SUPFAM" id="SSF48371">
    <property type="entry name" value="ARM repeat"/>
    <property type="match status" value="2"/>
</dbReference>
<feature type="domain" description="MI" evidence="8">
    <location>
        <begin position="182"/>
        <end position="303"/>
    </location>
</feature>
<dbReference type="SMART" id="SM00544">
    <property type="entry name" value="MA3"/>
    <property type="match status" value="2"/>
</dbReference>
<evidence type="ECO:0000256" key="6">
    <source>
        <dbReference type="ARBA" id="ARBA00023242"/>
    </source>
</evidence>
<evidence type="ECO:0000256" key="2">
    <source>
        <dbReference type="ARBA" id="ARBA00005497"/>
    </source>
</evidence>
<sequence>MQNIAQLKLFTRMDLASESVLFLESNKRNGVVADHHGPNGAASGGEGSGPGSPNSGEGSSKGADGTELMKKPIGLLDDKLKKRVRKLSRSNSKDGVLGVAGTPNFVSPHRKWKNSRRSRNGYGRGLPKKGGAGRKGVWGKPGSEVYDELDEDPNDPNFDIDAYNSTHNVELKEIVPQLTEPEVVKKLEAIILEYYEHGDTHEVADALDDMLPPAMKPLVTKTVVAVAFEHKQSQRELTSVLISDLYGRIVTREDICAGFDLLLANMSDIILDTPDAPHLLGNFIARAVADDCIPPKYAYQSDREDLDQHGQSALVRATTLLSMHDGWGQLDNVWGVGGALRPVQTITQQMSFLLQEYLLSRDLSEAQRSIKELEVPHFHHELIYEAIIMTLEAFNESTEVAICELFRILDSTCIVTPEQMEQGFRRVYEDMTDIVLDIPLAYSILDRFIQRCQRAGSFLSEALIKDIPTRGRKRFVSEGDGGLVKQINFRHDL</sequence>
<dbReference type="GO" id="GO:0005829">
    <property type="term" value="C:cytosol"/>
    <property type="evidence" value="ECO:0007669"/>
    <property type="project" value="TreeGrafter"/>
</dbReference>
<dbReference type="STRING" id="139723.A0A182MEH7"/>
<organism evidence="9 10">
    <name type="scientific">Anopheles culicifacies</name>
    <dbReference type="NCBI Taxonomy" id="139723"/>
    <lineage>
        <taxon>Eukaryota</taxon>
        <taxon>Metazoa</taxon>
        <taxon>Ecdysozoa</taxon>
        <taxon>Arthropoda</taxon>
        <taxon>Hexapoda</taxon>
        <taxon>Insecta</taxon>
        <taxon>Pterygota</taxon>
        <taxon>Neoptera</taxon>
        <taxon>Endopterygota</taxon>
        <taxon>Diptera</taxon>
        <taxon>Nematocera</taxon>
        <taxon>Culicoidea</taxon>
        <taxon>Culicidae</taxon>
        <taxon>Anophelinae</taxon>
        <taxon>Anopheles</taxon>
        <taxon>culicifacies species complex</taxon>
    </lineage>
</organism>
<keyword evidence="5" id="KW-0677">Repeat</keyword>
<reference evidence="9" key="2">
    <citation type="submission" date="2020-05" db="UniProtKB">
        <authorList>
            <consortium name="EnsemblMetazoa"/>
        </authorList>
    </citation>
    <scope>IDENTIFICATION</scope>
    <source>
        <strain evidence="9">A-37</strain>
    </source>
</reference>
<keyword evidence="4" id="KW-0963">Cytoplasm</keyword>
<dbReference type="EMBL" id="AXCM01001073">
    <property type="status" value="NOT_ANNOTATED_CDS"/>
    <property type="molecule type" value="Genomic_DNA"/>
</dbReference>
<dbReference type="Gene3D" id="1.25.40.180">
    <property type="match status" value="2"/>
</dbReference>
<feature type="region of interest" description="Disordered" evidence="7">
    <location>
        <begin position="87"/>
        <end position="145"/>
    </location>
</feature>
<comment type="similarity">
    <text evidence="2">Belongs to the PDCD4 family.</text>
</comment>
<evidence type="ECO:0000256" key="1">
    <source>
        <dbReference type="ARBA" id="ARBA00004496"/>
    </source>
</evidence>
<dbReference type="EnsemblMetazoa" id="ACUA016314-RA">
    <property type="protein sequence ID" value="ACUA016314-PA"/>
    <property type="gene ID" value="ACUA016314"/>
</dbReference>
<dbReference type="InterPro" id="IPR003891">
    <property type="entry name" value="Initiation_fac_eIF4g_MI"/>
</dbReference>
<evidence type="ECO:0000313" key="10">
    <source>
        <dbReference type="Proteomes" id="UP000075883"/>
    </source>
</evidence>
<feature type="region of interest" description="Disordered" evidence="7">
    <location>
        <begin position="30"/>
        <end position="74"/>
    </location>
</feature>
<dbReference type="PROSITE" id="PS51366">
    <property type="entry name" value="MI"/>
    <property type="match status" value="2"/>
</dbReference>
<name>A0A182MEH7_9DIPT</name>
<keyword evidence="10" id="KW-1185">Reference proteome</keyword>
<dbReference type="Proteomes" id="UP000075883">
    <property type="component" value="Unassembled WGS sequence"/>
</dbReference>
<dbReference type="PANTHER" id="PTHR12626:SF0">
    <property type="entry name" value="PROGRAMMED CELL DEATH PROTEIN 4"/>
    <property type="match status" value="1"/>
</dbReference>
<dbReference type="PANTHER" id="PTHR12626">
    <property type="entry name" value="PROGRAMMED CELL DEATH 4"/>
    <property type="match status" value="1"/>
</dbReference>
<dbReference type="InterPro" id="IPR039778">
    <property type="entry name" value="PDCD4"/>
</dbReference>
<evidence type="ECO:0000256" key="4">
    <source>
        <dbReference type="ARBA" id="ARBA00022490"/>
    </source>
</evidence>
<dbReference type="GO" id="GO:0005634">
    <property type="term" value="C:nucleus"/>
    <property type="evidence" value="ECO:0007669"/>
    <property type="project" value="TreeGrafter"/>
</dbReference>
<evidence type="ECO:0000256" key="3">
    <source>
        <dbReference type="ARBA" id="ARBA00014414"/>
    </source>
</evidence>
<comment type="subcellular location">
    <subcellularLocation>
        <location evidence="1">Cytoplasm</location>
    </subcellularLocation>
</comment>
<protein>
    <recommendedName>
        <fullName evidence="3">Programmed cell death protein 4</fullName>
    </recommendedName>
</protein>
<evidence type="ECO:0000313" key="9">
    <source>
        <dbReference type="EnsemblMetazoa" id="ACUA016314-PA"/>
    </source>
</evidence>
<dbReference type="VEuPathDB" id="VectorBase:ACUA016314"/>
<reference evidence="10" key="1">
    <citation type="submission" date="2013-09" db="EMBL/GenBank/DDBJ databases">
        <title>The Genome Sequence of Anopheles culicifacies species A.</title>
        <authorList>
            <consortium name="The Broad Institute Genomics Platform"/>
            <person name="Neafsey D.E."/>
            <person name="Besansky N."/>
            <person name="Howell P."/>
            <person name="Walton C."/>
            <person name="Young S.K."/>
            <person name="Zeng Q."/>
            <person name="Gargeya S."/>
            <person name="Fitzgerald M."/>
            <person name="Haas B."/>
            <person name="Abouelleil A."/>
            <person name="Allen A.W."/>
            <person name="Alvarado L."/>
            <person name="Arachchi H.M."/>
            <person name="Berlin A.M."/>
            <person name="Chapman S.B."/>
            <person name="Gainer-Dewar J."/>
            <person name="Goldberg J."/>
            <person name="Griggs A."/>
            <person name="Gujja S."/>
            <person name="Hansen M."/>
            <person name="Howarth C."/>
            <person name="Imamovic A."/>
            <person name="Ireland A."/>
            <person name="Larimer J."/>
            <person name="McCowan C."/>
            <person name="Murphy C."/>
            <person name="Pearson M."/>
            <person name="Poon T.W."/>
            <person name="Priest M."/>
            <person name="Roberts A."/>
            <person name="Saif S."/>
            <person name="Shea T."/>
            <person name="Sisk P."/>
            <person name="Sykes S."/>
            <person name="Wortman J."/>
            <person name="Nusbaum C."/>
            <person name="Birren B."/>
        </authorList>
    </citation>
    <scope>NUCLEOTIDE SEQUENCE [LARGE SCALE GENOMIC DNA]</scope>
    <source>
        <strain evidence="10">A-37</strain>
    </source>
</reference>
<evidence type="ECO:0000256" key="5">
    <source>
        <dbReference type="ARBA" id="ARBA00022737"/>
    </source>
</evidence>
<feature type="compositionally biased region" description="Low complexity" evidence="7">
    <location>
        <begin position="51"/>
        <end position="60"/>
    </location>
</feature>
<dbReference type="InterPro" id="IPR016024">
    <property type="entry name" value="ARM-type_fold"/>
</dbReference>
<feature type="compositionally biased region" description="Basic residues" evidence="7">
    <location>
        <begin position="108"/>
        <end position="119"/>
    </location>
</feature>
<dbReference type="FunFam" id="1.25.40.180:FF:000008">
    <property type="entry name" value="Programmed cell death protein 4"/>
    <property type="match status" value="1"/>
</dbReference>
<keyword evidence="6" id="KW-0539">Nucleus</keyword>
<evidence type="ECO:0000259" key="8">
    <source>
        <dbReference type="PROSITE" id="PS51366"/>
    </source>
</evidence>
<proteinExistence type="inferred from homology"/>
<evidence type="ECO:0000256" key="7">
    <source>
        <dbReference type="SAM" id="MobiDB-lite"/>
    </source>
</evidence>